<evidence type="ECO:0008006" key="5">
    <source>
        <dbReference type="Google" id="ProtNLM"/>
    </source>
</evidence>
<comment type="caution">
    <text evidence="3">The sequence shown here is derived from an EMBL/GenBank/DDBJ whole genome shotgun (WGS) entry which is preliminary data.</text>
</comment>
<feature type="compositionally biased region" description="Low complexity" evidence="1">
    <location>
        <begin position="341"/>
        <end position="350"/>
    </location>
</feature>
<organism evidence="3 4">
    <name type="scientific">Phytohabitans aurantiacus</name>
    <dbReference type="NCBI Taxonomy" id="3016789"/>
    <lineage>
        <taxon>Bacteria</taxon>
        <taxon>Bacillati</taxon>
        <taxon>Actinomycetota</taxon>
        <taxon>Actinomycetes</taxon>
        <taxon>Micromonosporales</taxon>
        <taxon>Micromonosporaceae</taxon>
    </lineage>
</organism>
<evidence type="ECO:0000256" key="2">
    <source>
        <dbReference type="SAM" id="Phobius"/>
    </source>
</evidence>
<gene>
    <name evidence="3" type="ORF">Pa4123_61910</name>
</gene>
<evidence type="ECO:0000313" key="3">
    <source>
        <dbReference type="EMBL" id="GLI00915.1"/>
    </source>
</evidence>
<feature type="transmembrane region" description="Helical" evidence="2">
    <location>
        <begin position="175"/>
        <end position="195"/>
    </location>
</feature>
<feature type="compositionally biased region" description="Low complexity" evidence="1">
    <location>
        <begin position="401"/>
        <end position="430"/>
    </location>
</feature>
<feature type="transmembrane region" description="Helical" evidence="2">
    <location>
        <begin position="263"/>
        <end position="284"/>
    </location>
</feature>
<evidence type="ECO:0000313" key="4">
    <source>
        <dbReference type="Proteomes" id="UP001144280"/>
    </source>
</evidence>
<feature type="transmembrane region" description="Helical" evidence="2">
    <location>
        <begin position="76"/>
        <end position="99"/>
    </location>
</feature>
<reference evidence="3" key="1">
    <citation type="submission" date="2022-12" db="EMBL/GenBank/DDBJ databases">
        <title>New Phytohabitans aurantiacus sp. RD004123 nov., an actinomycete isolated from soil.</title>
        <authorList>
            <person name="Triningsih D.W."/>
            <person name="Harunari E."/>
            <person name="Igarashi Y."/>
        </authorList>
    </citation>
    <scope>NUCLEOTIDE SEQUENCE</scope>
    <source>
        <strain evidence="3">RD004123</strain>
    </source>
</reference>
<feature type="compositionally biased region" description="Gly residues" evidence="1">
    <location>
        <begin position="362"/>
        <end position="372"/>
    </location>
</feature>
<sequence length="463" mass="46368">MCAPWDTGCVATEVAAVVSNSFLGQISQMIITAELFLIDVSASWWVLVPSIKLYPNGSNTDPNAAPIDAVARIRALMLPIAAIIAMGGILWNGLLMVLSRKPAPLVNVLRGLWNTALWSAVGVFGTNLLLYGTDQFSVYVITSALRSVGEPSFAKRLASLIVPVTGPDGGIPPGLVMLVGAIATGCAFIQAMLMLFRDGSVLILAGSTSVAASGSFTNATNGWLPTLLKWQLALIFYKPTAALVYATAIWLQGENRSTDPRVLLMGIAMMIVALVALPVLLRFFNWTIGGLQSGGGGLGLLATAGASGLHAASSLRGAGGGFQPGEHARHLAETFDPGSAPRDGPNSPGNRPGPGPGPGTGPGPGSSPGTGPGPDAAPSPVFKPPAFQGEAGTGKVATITSAGAPRAASGTAGAASGSSGAAGASAAAGPAAPIVAGTVMVTSTATRTAKDAANTTANATKGQ</sequence>
<evidence type="ECO:0000256" key="1">
    <source>
        <dbReference type="SAM" id="MobiDB-lite"/>
    </source>
</evidence>
<accession>A0ABQ5R2M3</accession>
<feature type="compositionally biased region" description="Pro residues" evidence="1">
    <location>
        <begin position="351"/>
        <end position="361"/>
    </location>
</feature>
<keyword evidence="2" id="KW-0472">Membrane</keyword>
<name>A0ABQ5R2M3_9ACTN</name>
<keyword evidence="2" id="KW-0812">Transmembrane</keyword>
<protein>
    <recommendedName>
        <fullName evidence="5">TrbL/VirB6 plasmid conjugal transfer protein</fullName>
    </recommendedName>
</protein>
<feature type="transmembrane region" description="Helical" evidence="2">
    <location>
        <begin position="111"/>
        <end position="131"/>
    </location>
</feature>
<dbReference type="EMBL" id="BSDI01000038">
    <property type="protein sequence ID" value="GLI00915.1"/>
    <property type="molecule type" value="Genomic_DNA"/>
</dbReference>
<proteinExistence type="predicted"/>
<feature type="transmembrane region" description="Helical" evidence="2">
    <location>
        <begin position="202"/>
        <end position="224"/>
    </location>
</feature>
<keyword evidence="2" id="KW-1133">Transmembrane helix</keyword>
<keyword evidence="4" id="KW-1185">Reference proteome</keyword>
<feature type="region of interest" description="Disordered" evidence="1">
    <location>
        <begin position="333"/>
        <end position="430"/>
    </location>
</feature>
<dbReference type="Proteomes" id="UP001144280">
    <property type="component" value="Unassembled WGS sequence"/>
</dbReference>
<feature type="transmembrane region" description="Helical" evidence="2">
    <location>
        <begin position="230"/>
        <end position="251"/>
    </location>
</feature>